<dbReference type="SUPFAM" id="SSF51735">
    <property type="entry name" value="NAD(P)-binding Rossmann-fold domains"/>
    <property type="match status" value="1"/>
</dbReference>
<dbReference type="Gene3D" id="3.40.50.720">
    <property type="entry name" value="NAD(P)-binding Rossmann-like Domain"/>
    <property type="match status" value="1"/>
</dbReference>
<dbReference type="InterPro" id="IPR002935">
    <property type="entry name" value="SAM_O-MeTrfase"/>
</dbReference>
<feature type="domain" description="Gfo/Idh/MocA-like oxidoreductase C-terminal" evidence="8">
    <location>
        <begin position="481"/>
        <end position="701"/>
    </location>
</feature>
<accession>A0A8H6UV75</accession>
<dbReference type="PROSITE" id="PS51682">
    <property type="entry name" value="SAM_OMT_I"/>
    <property type="match status" value="1"/>
</dbReference>
<reference evidence="10" key="1">
    <citation type="submission" date="2020-06" db="EMBL/GenBank/DDBJ databases">
        <title>Draft genome sequences of strains closely related to Aspergillus parafelis and Aspergillus hiratsukae.</title>
        <authorList>
            <person name="Dos Santos R.A.C."/>
            <person name="Rivero-Menendez O."/>
            <person name="Steenwyk J.L."/>
            <person name="Mead M.E."/>
            <person name="Goldman G.H."/>
            <person name="Alastruey-Izquierdo A."/>
            <person name="Rokas A."/>
        </authorList>
    </citation>
    <scope>NUCLEOTIDE SEQUENCE</scope>
    <source>
        <strain evidence="9">CNM-CM5793</strain>
        <strain evidence="10">CNM-CM6106</strain>
    </source>
</reference>
<dbReference type="Proteomes" id="UP000630445">
    <property type="component" value="Unassembled WGS sequence"/>
</dbReference>
<evidence type="ECO:0000256" key="4">
    <source>
        <dbReference type="ARBA" id="ARBA00022691"/>
    </source>
</evidence>
<dbReference type="InterPro" id="IPR029063">
    <property type="entry name" value="SAM-dependent_MTases_sf"/>
</dbReference>
<keyword evidence="2" id="KW-0489">Methyltransferase</keyword>
<evidence type="ECO:0000256" key="6">
    <source>
        <dbReference type="ARBA" id="ARBA00023453"/>
    </source>
</evidence>
<dbReference type="Gene3D" id="3.40.50.150">
    <property type="entry name" value="Vaccinia Virus protein VP39"/>
    <property type="match status" value="1"/>
</dbReference>
<evidence type="ECO:0000313" key="11">
    <source>
        <dbReference type="Proteomes" id="UP000630445"/>
    </source>
</evidence>
<name>A0A8H6UV75_9EURO</name>
<feature type="domain" description="Gfo/Idh/MocA-like oxidoreductase N-terminal" evidence="7">
    <location>
        <begin position="349"/>
        <end position="467"/>
    </location>
</feature>
<dbReference type="InterPro" id="IPR000683">
    <property type="entry name" value="Gfo/Idh/MocA-like_OxRdtase_N"/>
</dbReference>
<keyword evidence="3" id="KW-0808">Transferase</keyword>
<evidence type="ECO:0000256" key="5">
    <source>
        <dbReference type="ARBA" id="ARBA00023002"/>
    </source>
</evidence>
<evidence type="ECO:0000313" key="10">
    <source>
        <dbReference type="EMBL" id="KAF7168193.1"/>
    </source>
</evidence>
<organism evidence="10 12">
    <name type="scientific">Aspergillus hiratsukae</name>
    <dbReference type="NCBI Taxonomy" id="1194566"/>
    <lineage>
        <taxon>Eukaryota</taxon>
        <taxon>Fungi</taxon>
        <taxon>Dikarya</taxon>
        <taxon>Ascomycota</taxon>
        <taxon>Pezizomycotina</taxon>
        <taxon>Eurotiomycetes</taxon>
        <taxon>Eurotiomycetidae</taxon>
        <taxon>Eurotiales</taxon>
        <taxon>Aspergillaceae</taxon>
        <taxon>Aspergillus</taxon>
        <taxon>Aspergillus subgen. Fumigati</taxon>
    </lineage>
</organism>
<dbReference type="EMBL" id="JACBAF010002086">
    <property type="protein sequence ID" value="KAF7168193.1"/>
    <property type="molecule type" value="Genomic_DNA"/>
</dbReference>
<proteinExistence type="inferred from homology"/>
<evidence type="ECO:0000259" key="7">
    <source>
        <dbReference type="Pfam" id="PF01408"/>
    </source>
</evidence>
<sequence>MMADQSQRHPRPGEHESGKELKLLHFIYEQPDIDEIRGNPQRVLDLIHKFQETYRLMNVGPAKGKVVTDLIAELKPHTMIELGGYVGYSAILFGDAVRQAGGKRYLSLELNPEYAGIANMLIELAGLRDFVRIIVGRSDKSLHKLFTSGEVKQIELMFIDHYKPAYTTDLMLCEQLGMIVPNVSVLAADNVLRPGNPPYLEYVRSTVEQKREAAKKGPIKSYNKEGMPLRTVQSFLGEEDKPSFEVLGNPNLVYKSTLHQPEGLQDAIECWNGMEDLIGRRTKIRDGPESASGWSYAPPDPEVAGVAPREDLPPHPLLFYDDPGGDFSASCEIARSFHFTIIMASKTWNVGIVGYGFSAKIFHIPFVAEVPQLKLYAIVQRTPKPEDDAEKDYPGIKSYRTTEDMVKDAAVDVVIITTAPDSHYALAKLALENGKHVVCEKPFTPTSQEANDLVTLAQQQNKLLAVYQNRRWDADFVTLSKLVKNGSLGRVVEFETHFDRHRPEEPAPDVSKWKNKVIPGGSAIYDLGAHLLDQAVQLMGMPDRITGFVGSQRAVNTSGFEDSFTVLLHYNNGLLVTVKAGVVSPEENQLRYWVRGEKGSFKKFHLDIQEDQLKAGMRPGDNGYAREPSDRYGTLTTIQDGKPVAEIVPTVEPPTYTEYYRKLARALAGEGDLPASGAEAAKVIRLIELAKESSKLGKTIDV</sequence>
<dbReference type="AlphaFoldDB" id="A0A8H6UV75"/>
<keyword evidence="11" id="KW-1185">Reference proteome</keyword>
<evidence type="ECO:0000256" key="1">
    <source>
        <dbReference type="ARBA" id="ARBA00010928"/>
    </source>
</evidence>
<dbReference type="OrthoDB" id="2129491at2759"/>
<dbReference type="PANTHER" id="PTHR43708:SF5">
    <property type="entry name" value="CONSERVED EXPRESSED OXIDOREDUCTASE (EUROFUNG)-RELATED"/>
    <property type="match status" value="1"/>
</dbReference>
<dbReference type="Pfam" id="PF01408">
    <property type="entry name" value="GFO_IDH_MocA"/>
    <property type="match status" value="1"/>
</dbReference>
<dbReference type="Pfam" id="PF02894">
    <property type="entry name" value="GFO_IDH_MocA_C"/>
    <property type="match status" value="1"/>
</dbReference>
<dbReference type="InterPro" id="IPR051317">
    <property type="entry name" value="Gfo/Idh/MocA_oxidoreduct"/>
</dbReference>
<evidence type="ECO:0000256" key="2">
    <source>
        <dbReference type="ARBA" id="ARBA00022603"/>
    </source>
</evidence>
<dbReference type="Pfam" id="PF01596">
    <property type="entry name" value="Methyltransf_3"/>
    <property type="match status" value="1"/>
</dbReference>
<comment type="similarity">
    <text evidence="1">Belongs to the Gfo/Idh/MocA family.</text>
</comment>
<evidence type="ECO:0000256" key="3">
    <source>
        <dbReference type="ARBA" id="ARBA00022679"/>
    </source>
</evidence>
<comment type="caution">
    <text evidence="10">The sequence shown here is derived from an EMBL/GenBank/DDBJ whole genome shotgun (WGS) entry which is preliminary data.</text>
</comment>
<keyword evidence="5" id="KW-0560">Oxidoreductase</keyword>
<dbReference type="EMBL" id="JACBAD010001929">
    <property type="protein sequence ID" value="KAF7128375.1"/>
    <property type="molecule type" value="Genomic_DNA"/>
</dbReference>
<dbReference type="Proteomes" id="UP000662466">
    <property type="component" value="Unassembled WGS sequence"/>
</dbReference>
<protein>
    <submittedName>
        <fullName evidence="10">Uncharacterized protein</fullName>
    </submittedName>
</protein>
<comment type="similarity">
    <text evidence="6">Belongs to the class I-like SAM-binding methyltransferase superfamily. Cation-dependent O-methyltransferase family.</text>
</comment>
<dbReference type="InterPro" id="IPR036291">
    <property type="entry name" value="NAD(P)-bd_dom_sf"/>
</dbReference>
<evidence type="ECO:0000313" key="9">
    <source>
        <dbReference type="EMBL" id="KAF7128375.1"/>
    </source>
</evidence>
<dbReference type="GO" id="GO:0008171">
    <property type="term" value="F:O-methyltransferase activity"/>
    <property type="evidence" value="ECO:0007669"/>
    <property type="project" value="InterPro"/>
</dbReference>
<evidence type="ECO:0000313" key="12">
    <source>
        <dbReference type="Proteomes" id="UP000662466"/>
    </source>
</evidence>
<evidence type="ECO:0000259" key="8">
    <source>
        <dbReference type="Pfam" id="PF02894"/>
    </source>
</evidence>
<keyword evidence="4" id="KW-0949">S-adenosyl-L-methionine</keyword>
<dbReference type="SUPFAM" id="SSF53335">
    <property type="entry name" value="S-adenosyl-L-methionine-dependent methyltransferases"/>
    <property type="match status" value="1"/>
</dbReference>
<dbReference type="GO" id="GO:0000166">
    <property type="term" value="F:nucleotide binding"/>
    <property type="evidence" value="ECO:0007669"/>
    <property type="project" value="InterPro"/>
</dbReference>
<dbReference type="InterPro" id="IPR004104">
    <property type="entry name" value="Gfo/Idh/MocA-like_OxRdtase_C"/>
</dbReference>
<gene>
    <name evidence="9" type="ORF">CNMCM5793_003105</name>
    <name evidence="10" type="ORF">CNMCM6106_003483</name>
</gene>
<dbReference type="PANTHER" id="PTHR43708">
    <property type="entry name" value="CONSERVED EXPRESSED OXIDOREDUCTASE (EUROFUNG)"/>
    <property type="match status" value="1"/>
</dbReference>
<dbReference type="Gene3D" id="3.30.360.10">
    <property type="entry name" value="Dihydrodipicolinate Reductase, domain 2"/>
    <property type="match status" value="1"/>
</dbReference>
<dbReference type="GO" id="GO:0032259">
    <property type="term" value="P:methylation"/>
    <property type="evidence" value="ECO:0007669"/>
    <property type="project" value="UniProtKB-KW"/>
</dbReference>
<dbReference type="GO" id="GO:0016491">
    <property type="term" value="F:oxidoreductase activity"/>
    <property type="evidence" value="ECO:0007669"/>
    <property type="project" value="UniProtKB-KW"/>
</dbReference>